<dbReference type="AlphaFoldDB" id="A0A4Y3QPV4"/>
<sequence>MPDVTVGHVIGRFLDKYDSPIRGEVRFSRVIASTQGAPAFRAPITRQDVALVDGKVTATLALGVYDVAFSFVRASHPSFRIEVTSAHTTDAPLDLVVEAPIEEKPGEVFIVNERVWREATEAAARSVRAATDAGLAAADARAYQASAWNARNEASTAAQLATGARDSVRADADRASQAAAEVAAIAGELHDATFRISLHPTNPGLAVVDFADFLRDPVIPFAIRIPLGGAA</sequence>
<dbReference type="RefSeq" id="WP_141378148.1">
    <property type="nucleotide sequence ID" value="NZ_BJML01000011.1"/>
</dbReference>
<evidence type="ECO:0000313" key="2">
    <source>
        <dbReference type="Proteomes" id="UP000319525"/>
    </source>
</evidence>
<dbReference type="GeneID" id="57145557"/>
<accession>A0A4Y3QPV4</accession>
<name>A0A4Y3QPV4_MICTE</name>
<dbReference type="Proteomes" id="UP000319525">
    <property type="component" value="Unassembled WGS sequence"/>
</dbReference>
<evidence type="ECO:0000313" key="1">
    <source>
        <dbReference type="EMBL" id="GEB46929.1"/>
    </source>
</evidence>
<organism evidence="1 2">
    <name type="scientific">Microbacterium testaceum</name>
    <name type="common">Aureobacterium testaceum</name>
    <name type="synonym">Brevibacterium testaceum</name>
    <dbReference type="NCBI Taxonomy" id="2033"/>
    <lineage>
        <taxon>Bacteria</taxon>
        <taxon>Bacillati</taxon>
        <taxon>Actinomycetota</taxon>
        <taxon>Actinomycetes</taxon>
        <taxon>Micrococcales</taxon>
        <taxon>Microbacteriaceae</taxon>
        <taxon>Microbacterium</taxon>
    </lineage>
</organism>
<dbReference type="EMBL" id="BJML01000011">
    <property type="protein sequence ID" value="GEB46929.1"/>
    <property type="molecule type" value="Genomic_DNA"/>
</dbReference>
<comment type="caution">
    <text evidence="1">The sequence shown here is derived from an EMBL/GenBank/DDBJ whole genome shotgun (WGS) entry which is preliminary data.</text>
</comment>
<dbReference type="OrthoDB" id="4961840at2"/>
<gene>
    <name evidence="1" type="ORF">MTE01_28740</name>
</gene>
<proteinExistence type="predicted"/>
<reference evidence="1 2" key="1">
    <citation type="submission" date="2019-06" db="EMBL/GenBank/DDBJ databases">
        <title>Whole genome shotgun sequence of Microbacterium testaceum NBRC 12675.</title>
        <authorList>
            <person name="Hosoyama A."/>
            <person name="Uohara A."/>
            <person name="Ohji S."/>
            <person name="Ichikawa N."/>
        </authorList>
    </citation>
    <scope>NUCLEOTIDE SEQUENCE [LARGE SCALE GENOMIC DNA]</scope>
    <source>
        <strain evidence="1 2">NBRC 12675</strain>
    </source>
</reference>
<protein>
    <submittedName>
        <fullName evidence="1">Uncharacterized protein</fullName>
    </submittedName>
</protein>